<dbReference type="InterPro" id="IPR002347">
    <property type="entry name" value="SDR_fam"/>
</dbReference>
<dbReference type="Pfam" id="PF00106">
    <property type="entry name" value="adh_short"/>
    <property type="match status" value="1"/>
</dbReference>
<organism evidence="5 6">
    <name type="scientific">Pyrocoelia pectoralis</name>
    <dbReference type="NCBI Taxonomy" id="417401"/>
    <lineage>
        <taxon>Eukaryota</taxon>
        <taxon>Metazoa</taxon>
        <taxon>Ecdysozoa</taxon>
        <taxon>Arthropoda</taxon>
        <taxon>Hexapoda</taxon>
        <taxon>Insecta</taxon>
        <taxon>Pterygota</taxon>
        <taxon>Neoptera</taxon>
        <taxon>Endopterygota</taxon>
        <taxon>Coleoptera</taxon>
        <taxon>Polyphaga</taxon>
        <taxon>Elateriformia</taxon>
        <taxon>Elateroidea</taxon>
        <taxon>Lampyridae</taxon>
        <taxon>Lampyrinae</taxon>
        <taxon>Pyrocoelia</taxon>
    </lineage>
</organism>
<dbReference type="AlphaFoldDB" id="A0AAN7V3I5"/>
<dbReference type="SUPFAM" id="SSF51735">
    <property type="entry name" value="NAD(P)-binding Rossmann-fold domains"/>
    <property type="match status" value="1"/>
</dbReference>
<name>A0AAN7V3I5_9COLE</name>
<evidence type="ECO:0000313" key="6">
    <source>
        <dbReference type="Proteomes" id="UP001329430"/>
    </source>
</evidence>
<keyword evidence="4" id="KW-0732">Signal</keyword>
<evidence type="ECO:0000256" key="2">
    <source>
        <dbReference type="ARBA" id="ARBA00023002"/>
    </source>
</evidence>
<dbReference type="Proteomes" id="UP001329430">
    <property type="component" value="Chromosome 8"/>
</dbReference>
<comment type="similarity">
    <text evidence="1 3">Belongs to the short-chain dehydrogenases/reductases (SDR) family.</text>
</comment>
<gene>
    <name evidence="5" type="ORF">RI129_010559</name>
</gene>
<proteinExistence type="inferred from homology"/>
<dbReference type="PANTHER" id="PTHR44229">
    <property type="entry name" value="15-HYDROXYPROSTAGLANDIN DEHYDROGENASE [NAD(+)]"/>
    <property type="match status" value="1"/>
</dbReference>
<evidence type="ECO:0000256" key="3">
    <source>
        <dbReference type="RuleBase" id="RU000363"/>
    </source>
</evidence>
<sequence length="293" mass="32267">MNRSILSLIILLITTCCNYANKSFDFNGKIALVTGGARGNGYAIISELLQKGVRGVTMIDVNAQRGQQAAQELNKKYGYGKVIFIPVNISQATQFEYAFRVSMWHWNGLDIVINNAGVVGEDNWISMVNVNIVGTVQGTYLGMQYMSKSKRGKGGVIINISSSLGMDPAHHQPVYGASKSFILSLDRSISDELYFNYNGIRIITVSPGATDTQMFHNFGLSASNALNPYLKEKAIEVANYRSPQSTFSVAKGVTTVIEEGDNGGVWIIEDGEQPYEICFFHRKHLQKTLTVLT</sequence>
<evidence type="ECO:0000256" key="1">
    <source>
        <dbReference type="ARBA" id="ARBA00006484"/>
    </source>
</evidence>
<evidence type="ECO:0000313" key="5">
    <source>
        <dbReference type="EMBL" id="KAK5639748.1"/>
    </source>
</evidence>
<protein>
    <recommendedName>
        <fullName evidence="7">15-hydroxyprostaglandin dehydrogenase [NAD(+)]-like</fullName>
    </recommendedName>
</protein>
<evidence type="ECO:0008006" key="7">
    <source>
        <dbReference type="Google" id="ProtNLM"/>
    </source>
</evidence>
<feature type="signal peptide" evidence="4">
    <location>
        <begin position="1"/>
        <end position="20"/>
    </location>
</feature>
<accession>A0AAN7V3I5</accession>
<dbReference type="InterPro" id="IPR036291">
    <property type="entry name" value="NAD(P)-bd_dom_sf"/>
</dbReference>
<dbReference type="PRINTS" id="PR00080">
    <property type="entry name" value="SDRFAMILY"/>
</dbReference>
<reference evidence="5 6" key="1">
    <citation type="journal article" date="2024" name="Insects">
        <title>An Improved Chromosome-Level Genome Assembly of the Firefly Pyrocoelia pectoralis.</title>
        <authorList>
            <person name="Fu X."/>
            <person name="Meyer-Rochow V.B."/>
            <person name="Ballantyne L."/>
            <person name="Zhu X."/>
        </authorList>
    </citation>
    <scope>NUCLEOTIDE SEQUENCE [LARGE SCALE GENOMIC DNA]</scope>
    <source>
        <strain evidence="5">XCY_ONT2</strain>
    </source>
</reference>
<dbReference type="EMBL" id="JAVRBK010000008">
    <property type="protein sequence ID" value="KAK5639748.1"/>
    <property type="molecule type" value="Genomic_DNA"/>
</dbReference>
<dbReference type="PANTHER" id="PTHR44229:SF8">
    <property type="entry name" value="ALCOHOL DEHYDROGENASE-RELATED"/>
    <property type="match status" value="1"/>
</dbReference>
<keyword evidence="6" id="KW-1185">Reference proteome</keyword>
<keyword evidence="2" id="KW-0560">Oxidoreductase</keyword>
<comment type="caution">
    <text evidence="5">The sequence shown here is derived from an EMBL/GenBank/DDBJ whole genome shotgun (WGS) entry which is preliminary data.</text>
</comment>
<dbReference type="Gene3D" id="3.40.50.720">
    <property type="entry name" value="NAD(P)-binding Rossmann-like Domain"/>
    <property type="match status" value="1"/>
</dbReference>
<dbReference type="GO" id="GO:0005737">
    <property type="term" value="C:cytoplasm"/>
    <property type="evidence" value="ECO:0007669"/>
    <property type="project" value="TreeGrafter"/>
</dbReference>
<feature type="chain" id="PRO_5043047343" description="15-hydroxyprostaglandin dehydrogenase [NAD(+)]-like" evidence="4">
    <location>
        <begin position="21"/>
        <end position="293"/>
    </location>
</feature>
<dbReference type="PRINTS" id="PR00081">
    <property type="entry name" value="GDHRDH"/>
</dbReference>
<evidence type="ECO:0000256" key="4">
    <source>
        <dbReference type="SAM" id="SignalP"/>
    </source>
</evidence>
<dbReference type="GO" id="GO:0016616">
    <property type="term" value="F:oxidoreductase activity, acting on the CH-OH group of donors, NAD or NADP as acceptor"/>
    <property type="evidence" value="ECO:0007669"/>
    <property type="project" value="TreeGrafter"/>
</dbReference>
<dbReference type="FunFam" id="3.40.50.720:FF:000149">
    <property type="entry name" value="15-hydroxyprostaglandin dehydrogenase [NAD(+)]"/>
    <property type="match status" value="1"/>
</dbReference>